<name>A0A2S7VL18_PHOAN</name>
<dbReference type="RefSeq" id="WP_198038521.1">
    <property type="nucleotide sequence ID" value="NZ_MSCJ01000003.1"/>
</dbReference>
<reference evidence="1 2" key="1">
    <citation type="submission" date="2016-12" db="EMBL/GenBank/DDBJ databases">
        <title>Diversity of luminous bacteria.</title>
        <authorList>
            <person name="Yoshizawa S."/>
            <person name="Kogure K."/>
        </authorList>
    </citation>
    <scope>NUCLEOTIDE SEQUENCE [LARGE SCALE GENOMIC DNA]</scope>
    <source>
        <strain evidence="1 2">LC1-200</strain>
    </source>
</reference>
<organism evidence="1 2">
    <name type="scientific">Photobacterium angustum</name>
    <dbReference type="NCBI Taxonomy" id="661"/>
    <lineage>
        <taxon>Bacteria</taxon>
        <taxon>Pseudomonadati</taxon>
        <taxon>Pseudomonadota</taxon>
        <taxon>Gammaproteobacteria</taxon>
        <taxon>Vibrionales</taxon>
        <taxon>Vibrionaceae</taxon>
        <taxon>Photobacterium</taxon>
    </lineage>
</organism>
<evidence type="ECO:0008006" key="3">
    <source>
        <dbReference type="Google" id="ProtNLM"/>
    </source>
</evidence>
<protein>
    <recommendedName>
        <fullName evidence="3">Erythromycin esterase</fullName>
    </recommendedName>
</protein>
<gene>
    <name evidence="1" type="ORF">BTO08_21800</name>
</gene>
<dbReference type="AlphaFoldDB" id="A0A2S7VL18"/>
<dbReference type="PROSITE" id="PS51257">
    <property type="entry name" value="PROKAR_LIPOPROTEIN"/>
    <property type="match status" value="1"/>
</dbReference>
<dbReference type="Gene3D" id="3.40.1660.10">
    <property type="entry name" value="EreA-like (biosynthetic domain)"/>
    <property type="match status" value="1"/>
</dbReference>
<dbReference type="EMBL" id="MSCJ01000003">
    <property type="protein sequence ID" value="PQJ62846.1"/>
    <property type="molecule type" value="Genomic_DNA"/>
</dbReference>
<dbReference type="Gene3D" id="1.20.1440.30">
    <property type="entry name" value="Biosynthetic Protein domain"/>
    <property type="match status" value="1"/>
</dbReference>
<dbReference type="Proteomes" id="UP000238730">
    <property type="component" value="Unassembled WGS sequence"/>
</dbReference>
<dbReference type="Gene3D" id="3.30.1870.10">
    <property type="entry name" value="EreA-like, domain 2"/>
    <property type="match status" value="1"/>
</dbReference>
<evidence type="ECO:0000313" key="1">
    <source>
        <dbReference type="EMBL" id="PQJ62846.1"/>
    </source>
</evidence>
<dbReference type="SUPFAM" id="SSF159501">
    <property type="entry name" value="EreA/ChaN-like"/>
    <property type="match status" value="1"/>
</dbReference>
<accession>A0A2S7VL18</accession>
<sequence length="426" mass="48276">MHKYGWLIAFLLAGCNSSSSDQNPLPVSYQSLKTTDFNEDTSDLSSFVSTVKGYDMVGLGESSHQGKKTFSYRARMLKALHEQGDLDFIAMESGLYDGLTAWHNYLTGKQSFIDAVTGPDANYLFMYRLSADLAPLFNYVNNVDQNDNPLLLVAYDARINSDPGCSVMFDELEMYLTEQHLLLDEFATIKAISPRMMCPWSFEQKYVQSDHDLLISALVKLETLLAQQKQHEIVPLYEHQNPRDFRHYASFWLQIAKSLQAHANTNLNNLNHVYADFQSADNIRWLREEWFNVKGQTAVWGHNIHATPLDNSVIDATQTRYPDVSIYSVMDITHSGYRAPFTSDTTKWATDVENIVTTKGTVNHRLFESGLPDSFIDLTGLNNDEKVYFESIQKITPYTGKLQVAAPSSLMDGILFIPVEEPTVAR</sequence>
<comment type="caution">
    <text evidence="1">The sequence shown here is derived from an EMBL/GenBank/DDBJ whole genome shotgun (WGS) entry which is preliminary data.</text>
</comment>
<proteinExistence type="predicted"/>
<evidence type="ECO:0000313" key="2">
    <source>
        <dbReference type="Proteomes" id="UP000238730"/>
    </source>
</evidence>